<keyword evidence="3" id="KW-1185">Reference proteome</keyword>
<gene>
    <name evidence="2" type="ORF">EA187_14990</name>
</gene>
<evidence type="ECO:0000256" key="1">
    <source>
        <dbReference type="SAM" id="MobiDB-lite"/>
    </source>
</evidence>
<dbReference type="EMBL" id="SADD01000009">
    <property type="protein sequence ID" value="RVU42813.1"/>
    <property type="molecule type" value="Genomic_DNA"/>
</dbReference>
<feature type="region of interest" description="Disordered" evidence="1">
    <location>
        <begin position="1"/>
        <end position="21"/>
    </location>
</feature>
<evidence type="ECO:0000313" key="2">
    <source>
        <dbReference type="EMBL" id="RVU42813.1"/>
    </source>
</evidence>
<feature type="compositionally biased region" description="Low complexity" evidence="1">
    <location>
        <begin position="50"/>
        <end position="71"/>
    </location>
</feature>
<reference evidence="2 3" key="1">
    <citation type="submission" date="2019-01" db="EMBL/GenBank/DDBJ databases">
        <title>Lujinxingia litoralis gen. nov., sp. nov. and Lujinxingia sediminis gen. nov., sp. nov., new members in the order Bradymonadales, isolated from coastal sediment.</title>
        <authorList>
            <person name="Li C.-M."/>
        </authorList>
    </citation>
    <scope>NUCLEOTIDE SEQUENCE [LARGE SCALE GENOMIC DNA]</scope>
    <source>
        <strain evidence="2 3">SEH01</strain>
    </source>
</reference>
<comment type="caution">
    <text evidence="2">The sequence shown here is derived from an EMBL/GenBank/DDBJ whole genome shotgun (WGS) entry which is preliminary data.</text>
</comment>
<feature type="region of interest" description="Disordered" evidence="1">
    <location>
        <begin position="42"/>
        <end position="79"/>
    </location>
</feature>
<dbReference type="RefSeq" id="WP_127780780.1">
    <property type="nucleotide sequence ID" value="NZ_SADD01000009.1"/>
</dbReference>
<organism evidence="2 3">
    <name type="scientific">Lujinxingia sediminis</name>
    <dbReference type="NCBI Taxonomy" id="2480984"/>
    <lineage>
        <taxon>Bacteria</taxon>
        <taxon>Deltaproteobacteria</taxon>
        <taxon>Bradymonadales</taxon>
        <taxon>Lujinxingiaceae</taxon>
        <taxon>Lujinxingia</taxon>
    </lineage>
</organism>
<evidence type="ECO:0008006" key="4">
    <source>
        <dbReference type="Google" id="ProtNLM"/>
    </source>
</evidence>
<proteinExistence type="predicted"/>
<accession>A0ABY0CQN3</accession>
<protein>
    <recommendedName>
        <fullName evidence="4">Lipoprotein</fullName>
    </recommendedName>
</protein>
<name>A0ABY0CQN3_9DELT</name>
<dbReference type="Proteomes" id="UP000282926">
    <property type="component" value="Unassembled WGS sequence"/>
</dbReference>
<sequence>MMPSSPTALVPDALSPRVSRRRGAKPAVALALVASLLSACASAPAPPTTPTTEATPASSASSPRPHAAPTALDPNPPQSARSYEVVIPIEARRLFEAPWVNEEATLRQAKEQHGDFARLAFDVIYGPMGPYDEALLYIFEPERFEGFRTFILGHGPRGWEGHYIARLGPWESSQMLAVIFEEVGEQRLPAPIFTATYLHDRPTERSAPEFPYTSVVVWDGESFAIDEALEERLKGRYEVGTIREGLEEVRGE</sequence>
<evidence type="ECO:0000313" key="3">
    <source>
        <dbReference type="Proteomes" id="UP000282926"/>
    </source>
</evidence>